<dbReference type="InterPro" id="IPR029715">
    <property type="entry name" value="FAM35A"/>
</dbReference>
<feature type="domain" description="Shieldin complex subunit 2 first OB fold" evidence="3">
    <location>
        <begin position="244"/>
        <end position="377"/>
    </location>
</feature>
<feature type="domain" description="Shieldin complex subunit 2 C-terminal" evidence="2">
    <location>
        <begin position="550"/>
        <end position="711"/>
    </location>
</feature>
<dbReference type="Ensembl" id="ENSOMET00000030044.1">
    <property type="protein sequence ID" value="ENSOMEP00000020552.1"/>
    <property type="gene ID" value="ENSOMEG00000022412.1"/>
</dbReference>
<dbReference type="OMA" id="CHLKEIK"/>
<proteinExistence type="predicted"/>
<name>A0A3B3CRQ6_ORYME</name>
<dbReference type="Proteomes" id="UP000261560">
    <property type="component" value="Unplaced"/>
</dbReference>
<dbReference type="InterPro" id="IPR053944">
    <property type="entry name" value="SHLD2_OB2"/>
</dbReference>
<feature type="compositionally biased region" description="Gly residues" evidence="1">
    <location>
        <begin position="80"/>
        <end position="90"/>
    </location>
</feature>
<dbReference type="STRING" id="30732.ENSOMEP00000020552"/>
<evidence type="ECO:0000259" key="4">
    <source>
        <dbReference type="Pfam" id="PF22779"/>
    </source>
</evidence>
<evidence type="ECO:0000313" key="6">
    <source>
        <dbReference type="Proteomes" id="UP000261560"/>
    </source>
</evidence>
<dbReference type="InterPro" id="IPR012340">
    <property type="entry name" value="NA-bd_OB-fold"/>
</dbReference>
<dbReference type="GO" id="GO:0035861">
    <property type="term" value="C:site of double-strand break"/>
    <property type="evidence" value="ECO:0007669"/>
    <property type="project" value="TreeGrafter"/>
</dbReference>
<dbReference type="CTD" id="54537"/>
<feature type="domain" description="Shieldin complex subunit 2 second OB fold" evidence="4">
    <location>
        <begin position="409"/>
        <end position="493"/>
    </location>
</feature>
<dbReference type="Pfam" id="PF15793">
    <property type="entry name" value="SHLD2_C"/>
    <property type="match status" value="1"/>
</dbReference>
<feature type="region of interest" description="Disordered" evidence="1">
    <location>
        <begin position="143"/>
        <end position="195"/>
    </location>
</feature>
<reference evidence="5" key="1">
    <citation type="submission" date="2025-08" db="UniProtKB">
        <authorList>
            <consortium name="Ensembl"/>
        </authorList>
    </citation>
    <scope>IDENTIFICATION</scope>
</reference>
<dbReference type="InterPro" id="IPR049507">
    <property type="entry name" value="SHLD2_OB1"/>
</dbReference>
<evidence type="ECO:0000259" key="2">
    <source>
        <dbReference type="Pfam" id="PF15793"/>
    </source>
</evidence>
<dbReference type="RefSeq" id="XP_024153337.1">
    <property type="nucleotide sequence ID" value="XM_024297569.2"/>
</dbReference>
<dbReference type="Pfam" id="PF22779">
    <property type="entry name" value="OB_SHLD2_2nd"/>
    <property type="match status" value="1"/>
</dbReference>
<reference evidence="5" key="2">
    <citation type="submission" date="2025-09" db="UniProtKB">
        <authorList>
            <consortium name="Ensembl"/>
        </authorList>
    </citation>
    <scope>IDENTIFICATION</scope>
</reference>
<dbReference type="GeneID" id="112161984"/>
<dbReference type="PANTHER" id="PTHR14495:SF2">
    <property type="entry name" value="SHIELDIN COMPLEX SUBUNIT 2"/>
    <property type="match status" value="1"/>
</dbReference>
<accession>A0A3B3CRQ6</accession>
<evidence type="ECO:0000256" key="1">
    <source>
        <dbReference type="SAM" id="MobiDB-lite"/>
    </source>
</evidence>
<keyword evidence="6" id="KW-1185">Reference proteome</keyword>
<dbReference type="PaxDb" id="30732-ENSOMEP00000020552"/>
<dbReference type="OrthoDB" id="5963585at2759"/>
<dbReference type="KEGG" id="oml:112161984"/>
<feature type="region of interest" description="Disordered" evidence="1">
    <location>
        <begin position="1"/>
        <end position="90"/>
    </location>
</feature>
<protein>
    <submittedName>
        <fullName evidence="5">Shieldin complex subunit 2</fullName>
    </submittedName>
</protein>
<evidence type="ECO:0000313" key="5">
    <source>
        <dbReference type="Ensembl" id="ENSOMEP00000020552.1"/>
    </source>
</evidence>
<dbReference type="RefSeq" id="XP_024153338.1">
    <property type="nucleotide sequence ID" value="XM_024297570.2"/>
</dbReference>
<feature type="compositionally biased region" description="Basic and acidic residues" evidence="1">
    <location>
        <begin position="35"/>
        <end position="46"/>
    </location>
</feature>
<dbReference type="GO" id="GO:0005634">
    <property type="term" value="C:nucleus"/>
    <property type="evidence" value="ECO:0007669"/>
    <property type="project" value="TreeGrafter"/>
</dbReference>
<dbReference type="Pfam" id="PF21669">
    <property type="entry name" value="SHLD2_OB1"/>
    <property type="match status" value="1"/>
</dbReference>
<dbReference type="GeneTree" id="ENSGT00390000003133"/>
<dbReference type="AlphaFoldDB" id="A0A3B3CRQ6"/>
<dbReference type="InterPro" id="IPR031589">
    <property type="entry name" value="SHLD2_C"/>
</dbReference>
<feature type="compositionally biased region" description="Polar residues" evidence="1">
    <location>
        <begin position="166"/>
        <end position="194"/>
    </location>
</feature>
<dbReference type="PANTHER" id="PTHR14495">
    <property type="entry name" value="SHIELDIN COMPLEX SUBUNIT 2"/>
    <property type="match status" value="1"/>
</dbReference>
<dbReference type="Gene3D" id="2.40.50.140">
    <property type="entry name" value="Nucleic acid-binding proteins"/>
    <property type="match status" value="1"/>
</dbReference>
<organism evidence="5 6">
    <name type="scientific">Oryzias melastigma</name>
    <name type="common">Marine medaka</name>
    <dbReference type="NCBI Taxonomy" id="30732"/>
    <lineage>
        <taxon>Eukaryota</taxon>
        <taxon>Metazoa</taxon>
        <taxon>Chordata</taxon>
        <taxon>Craniata</taxon>
        <taxon>Vertebrata</taxon>
        <taxon>Euteleostomi</taxon>
        <taxon>Actinopterygii</taxon>
        <taxon>Neopterygii</taxon>
        <taxon>Teleostei</taxon>
        <taxon>Neoteleostei</taxon>
        <taxon>Acanthomorphata</taxon>
        <taxon>Ovalentaria</taxon>
        <taxon>Atherinomorphae</taxon>
        <taxon>Beloniformes</taxon>
        <taxon>Adrianichthyidae</taxon>
        <taxon>Oryziinae</taxon>
        <taxon>Oryzias</taxon>
    </lineage>
</organism>
<evidence type="ECO:0000259" key="3">
    <source>
        <dbReference type="Pfam" id="PF21669"/>
    </source>
</evidence>
<sequence length="714" mass="77811">MSKRPKIHVFLGAPAPTSAPEAPVEVSSRPPVRWRHLELTWRDGKLKPASGEDEDEADQSQSGSRGQEDRSKTEAPIMEGGSGSEEGGACLGSLQEYLDFCFPAAQPEGPDQCLPAPEPPPVSTRTHYLSTWTLSQALMLKGRHAVQSADSPEKTPPKPPQTPPTDSSNTPELFSPTTPSPGCSSELFSPQRPTQRVEAGGVVLEVTTDGVLCSQEASPCDPPAEIPCAKRPLISEDSGVVAAGLQNRTTPLDRCVRVGACFSVLVVVVHPCHLKEVQVKSGPSAGTAVPLASVVVTDQSHLDVKVVLWRRAAFWALTVNPGDLLLITGLKVTEDRWRGETVLQSTFRSKLLNIGHASSPPPVSHHVDARSLSSLCTAVRKRRPLLVSLPRHTPQDLNRLPYASLRALRVNTLVNALLRVTQKHLSSELRSEAESCRRSAFETKAVLTVEQPGGQQGVLLLWGATVAWLPRFSKNKAVWDFHNLLVREGLTSDLPELHSTPWSSVRALDPTDRRLLDFQRMLLPRASPPLELDVDTLLSQKYSGEVELRVQVVAFRFQSAPQLVLDSAATLAAVTATLGDDITYTGCSRCSTELDTDANGIYGPCYPCLPHTAVRRYYRPGVLTVRGGDHSHLQVQVPSDPLQKILQAPPDKLQRSSAPDSDVKFIQVAAERIKSLLSLPRRTVIVTLRSHFLCDENSIPITQSFTLLDLQIPT</sequence>
<dbReference type="GO" id="GO:0010569">
    <property type="term" value="P:regulation of double-strand break repair via homologous recombination"/>
    <property type="evidence" value="ECO:0007669"/>
    <property type="project" value="TreeGrafter"/>
</dbReference>